<comment type="similarity">
    <text evidence="8">Belongs to the MobA family.</text>
</comment>
<name>A0A3D8J9D8_9HELI</name>
<gene>
    <name evidence="8 10" type="primary">mobA</name>
    <name evidence="10" type="ORF">CQA57_03280</name>
</gene>
<keyword evidence="11" id="KW-1185">Reference proteome</keyword>
<dbReference type="GO" id="GO:0061603">
    <property type="term" value="F:molybdenum cofactor guanylyltransferase activity"/>
    <property type="evidence" value="ECO:0007669"/>
    <property type="project" value="UniProtKB-EC"/>
</dbReference>
<dbReference type="Proteomes" id="UP000256695">
    <property type="component" value="Unassembled WGS sequence"/>
</dbReference>
<evidence type="ECO:0000256" key="8">
    <source>
        <dbReference type="HAMAP-Rule" id="MF_00316"/>
    </source>
</evidence>
<dbReference type="OrthoDB" id="9788394at2"/>
<evidence type="ECO:0000313" key="10">
    <source>
        <dbReference type="EMBL" id="RDU74123.1"/>
    </source>
</evidence>
<comment type="caution">
    <text evidence="10">The sequence shown here is derived from an EMBL/GenBank/DDBJ whole genome shotgun (WGS) entry which is preliminary data.</text>
</comment>
<keyword evidence="3 8" id="KW-0479">Metal-binding</keyword>
<feature type="binding site" evidence="8">
    <location>
        <begin position="8"/>
        <end position="10"/>
    </location>
    <ligand>
        <name>GTP</name>
        <dbReference type="ChEBI" id="CHEBI:37565"/>
    </ligand>
</feature>
<feature type="domain" description="MobA-like NTP transferase" evidence="9">
    <location>
        <begin position="5"/>
        <end position="152"/>
    </location>
</feature>
<feature type="binding site" evidence="8">
    <location>
        <position position="90"/>
    </location>
    <ligand>
        <name>Mg(2+)</name>
        <dbReference type="ChEBI" id="CHEBI:18420"/>
    </ligand>
</feature>
<dbReference type="InterPro" id="IPR029044">
    <property type="entry name" value="Nucleotide-diphossugar_trans"/>
</dbReference>
<dbReference type="GO" id="GO:0005525">
    <property type="term" value="F:GTP binding"/>
    <property type="evidence" value="ECO:0007669"/>
    <property type="project" value="UniProtKB-UniRule"/>
</dbReference>
<keyword evidence="1 8" id="KW-0963">Cytoplasm</keyword>
<keyword evidence="6 8" id="KW-0342">GTP-binding</keyword>
<dbReference type="CDD" id="cd02503">
    <property type="entry name" value="MobA"/>
    <property type="match status" value="1"/>
</dbReference>
<dbReference type="AlphaFoldDB" id="A0A3D8J9D8"/>
<dbReference type="EC" id="2.7.7.77" evidence="8"/>
<dbReference type="Pfam" id="PF12804">
    <property type="entry name" value="NTP_transf_3"/>
    <property type="match status" value="1"/>
</dbReference>
<dbReference type="InterPro" id="IPR025877">
    <property type="entry name" value="MobA-like_NTP_Trfase"/>
</dbReference>
<evidence type="ECO:0000256" key="3">
    <source>
        <dbReference type="ARBA" id="ARBA00022723"/>
    </source>
</evidence>
<dbReference type="GO" id="GO:1902758">
    <property type="term" value="P:bis(molybdopterin guanine dinucleotide)molybdenum biosynthetic process"/>
    <property type="evidence" value="ECO:0007669"/>
    <property type="project" value="TreeGrafter"/>
</dbReference>
<dbReference type="PANTHER" id="PTHR19136:SF81">
    <property type="entry name" value="MOLYBDENUM COFACTOR GUANYLYLTRANSFERASE"/>
    <property type="match status" value="1"/>
</dbReference>
<keyword evidence="7 8" id="KW-0501">Molybdenum cofactor biosynthesis</keyword>
<dbReference type="SUPFAM" id="SSF53448">
    <property type="entry name" value="Nucleotide-diphospho-sugar transferases"/>
    <property type="match status" value="1"/>
</dbReference>
<dbReference type="InterPro" id="IPR013482">
    <property type="entry name" value="Molybde_CF_guanTrfase"/>
</dbReference>
<organism evidence="10 11">
    <name type="scientific">Helicobacter anseris</name>
    <dbReference type="NCBI Taxonomy" id="375926"/>
    <lineage>
        <taxon>Bacteria</taxon>
        <taxon>Pseudomonadati</taxon>
        <taxon>Campylobacterota</taxon>
        <taxon>Epsilonproteobacteria</taxon>
        <taxon>Campylobacterales</taxon>
        <taxon>Helicobacteraceae</taxon>
        <taxon>Helicobacter</taxon>
    </lineage>
</organism>
<comment type="catalytic activity">
    <reaction evidence="8">
        <text>Mo-molybdopterin + GTP + H(+) = Mo-molybdopterin guanine dinucleotide + diphosphate</text>
        <dbReference type="Rhea" id="RHEA:34243"/>
        <dbReference type="ChEBI" id="CHEBI:15378"/>
        <dbReference type="ChEBI" id="CHEBI:33019"/>
        <dbReference type="ChEBI" id="CHEBI:37565"/>
        <dbReference type="ChEBI" id="CHEBI:71302"/>
        <dbReference type="ChEBI" id="CHEBI:71310"/>
        <dbReference type="EC" id="2.7.7.77"/>
    </reaction>
</comment>
<evidence type="ECO:0000256" key="7">
    <source>
        <dbReference type="ARBA" id="ARBA00023150"/>
    </source>
</evidence>
<comment type="domain">
    <text evidence="8">The N-terminal domain determines nucleotide recognition and specific binding, while the C-terminal domain determines the specific binding to the target protein.</text>
</comment>
<evidence type="ECO:0000256" key="6">
    <source>
        <dbReference type="ARBA" id="ARBA00023134"/>
    </source>
</evidence>
<feature type="binding site" evidence="8">
    <location>
        <position position="90"/>
    </location>
    <ligand>
        <name>GTP</name>
        <dbReference type="ChEBI" id="CHEBI:37565"/>
    </ligand>
</feature>
<dbReference type="PANTHER" id="PTHR19136">
    <property type="entry name" value="MOLYBDENUM COFACTOR GUANYLYLTRANSFERASE"/>
    <property type="match status" value="1"/>
</dbReference>
<protein>
    <recommendedName>
        <fullName evidence="8">Probable molybdenum cofactor guanylyltransferase</fullName>
        <shortName evidence="8">MoCo guanylyltransferase</shortName>
        <ecNumber evidence="8">2.7.7.77</ecNumber>
    </recommendedName>
    <alternativeName>
        <fullName evidence="8">GTP:molybdopterin guanylyltransferase</fullName>
    </alternativeName>
    <alternativeName>
        <fullName evidence="8">Mo-MPT guanylyltransferase</fullName>
    </alternativeName>
    <alternativeName>
        <fullName evidence="8">Molybdopterin guanylyltransferase</fullName>
    </alternativeName>
    <alternativeName>
        <fullName evidence="8">Molybdopterin-guanine dinucleotide synthase</fullName>
        <shortName evidence="8">MGD synthase</shortName>
    </alternativeName>
</protein>
<keyword evidence="5 8" id="KW-0460">Magnesium</keyword>
<comment type="function">
    <text evidence="8">Transfers a GMP moiety from GTP to Mo-molybdopterin (Mo-MPT) cofactor (Moco or molybdenum cofactor) to form Mo-molybdopterin guanine dinucleotide (Mo-MGD) cofactor.</text>
</comment>
<keyword evidence="10" id="KW-0548">Nucleotidyltransferase</keyword>
<sequence>MQLPCVILCGGKSSRMGSDKALLNFKNQSLITYQYNKMSSLFKEVYISAKKSYENLPLLKENQDSFSPLFGILNAFETLHTERIFFICVDTPFITLSNIQKLIDSMPNQSLIHFAKTPKNKHFLTSIWHKKTIPLIKKCLQNQEYKISKLFEQCQVSSLEYHQESEFFNLNTQEQYLLALKEITNG</sequence>
<comment type="caution">
    <text evidence="8">Lacks conserved residue(s) required for the propagation of feature annotation.</text>
</comment>
<keyword evidence="2 8" id="KW-0808">Transferase</keyword>
<feature type="binding site" evidence="8">
    <location>
        <position position="20"/>
    </location>
    <ligand>
        <name>GTP</name>
        <dbReference type="ChEBI" id="CHEBI:37565"/>
    </ligand>
</feature>
<evidence type="ECO:0000256" key="4">
    <source>
        <dbReference type="ARBA" id="ARBA00022741"/>
    </source>
</evidence>
<comment type="subcellular location">
    <subcellularLocation>
        <location evidence="8">Cytoplasm</location>
    </subcellularLocation>
</comment>
<keyword evidence="4 8" id="KW-0547">Nucleotide-binding</keyword>
<accession>A0A3D8J9D8</accession>
<evidence type="ECO:0000256" key="5">
    <source>
        <dbReference type="ARBA" id="ARBA00022842"/>
    </source>
</evidence>
<dbReference type="Gene3D" id="3.90.550.10">
    <property type="entry name" value="Spore Coat Polysaccharide Biosynthesis Protein SpsA, Chain A"/>
    <property type="match status" value="1"/>
</dbReference>
<reference evidence="10 11" key="1">
    <citation type="submission" date="2018-04" db="EMBL/GenBank/DDBJ databases">
        <title>Novel Campyloabacter and Helicobacter Species and Strains.</title>
        <authorList>
            <person name="Mannion A.J."/>
            <person name="Shen Z."/>
            <person name="Fox J.G."/>
        </authorList>
    </citation>
    <scope>NUCLEOTIDE SEQUENCE [LARGE SCALE GENOMIC DNA]</scope>
    <source>
        <strain evidence="10 11">MIT 04-9362</strain>
    </source>
</reference>
<dbReference type="EMBL" id="NXLX01000005">
    <property type="protein sequence ID" value="RDU74123.1"/>
    <property type="molecule type" value="Genomic_DNA"/>
</dbReference>
<dbReference type="NCBIfam" id="NF001837">
    <property type="entry name" value="PRK00560.1"/>
    <property type="match status" value="1"/>
</dbReference>
<comment type="cofactor">
    <cofactor evidence="8">
        <name>Mg(2+)</name>
        <dbReference type="ChEBI" id="CHEBI:18420"/>
    </cofactor>
</comment>
<dbReference type="HAMAP" id="MF_00316">
    <property type="entry name" value="MobA"/>
    <property type="match status" value="1"/>
</dbReference>
<evidence type="ECO:0000256" key="2">
    <source>
        <dbReference type="ARBA" id="ARBA00022679"/>
    </source>
</evidence>
<evidence type="ECO:0000256" key="1">
    <source>
        <dbReference type="ARBA" id="ARBA00022490"/>
    </source>
</evidence>
<evidence type="ECO:0000313" key="11">
    <source>
        <dbReference type="Proteomes" id="UP000256695"/>
    </source>
</evidence>
<evidence type="ECO:0000259" key="9">
    <source>
        <dbReference type="Pfam" id="PF12804"/>
    </source>
</evidence>
<dbReference type="GO" id="GO:0005737">
    <property type="term" value="C:cytoplasm"/>
    <property type="evidence" value="ECO:0007669"/>
    <property type="project" value="UniProtKB-SubCell"/>
</dbReference>
<dbReference type="RefSeq" id="WP_115578805.1">
    <property type="nucleotide sequence ID" value="NZ_NXLX01000005.1"/>
</dbReference>
<dbReference type="GO" id="GO:0046872">
    <property type="term" value="F:metal ion binding"/>
    <property type="evidence" value="ECO:0007669"/>
    <property type="project" value="UniProtKB-KW"/>
</dbReference>
<proteinExistence type="inferred from homology"/>